<dbReference type="PIRSF" id="PIRSF004649">
    <property type="entry name" value="MlaC"/>
    <property type="match status" value="1"/>
</dbReference>
<dbReference type="InterPro" id="IPR042245">
    <property type="entry name" value="Tgt2/MlaC_sf"/>
</dbReference>
<proteinExistence type="predicted"/>
<dbReference type="AlphaFoldDB" id="A0A1X7AFA8"/>
<dbReference type="Proteomes" id="UP000196573">
    <property type="component" value="Unassembled WGS sequence"/>
</dbReference>
<keyword evidence="3" id="KW-1185">Reference proteome</keyword>
<name>A0A1X7AFA8_9GAMM</name>
<dbReference type="EMBL" id="FWPT01000002">
    <property type="protein sequence ID" value="SMA37228.1"/>
    <property type="molecule type" value="Genomic_DNA"/>
</dbReference>
<organism evidence="2 3">
    <name type="scientific">Parendozoicomonas haliclonae</name>
    <dbReference type="NCBI Taxonomy" id="1960125"/>
    <lineage>
        <taxon>Bacteria</taxon>
        <taxon>Pseudomonadati</taxon>
        <taxon>Pseudomonadota</taxon>
        <taxon>Gammaproteobacteria</taxon>
        <taxon>Oceanospirillales</taxon>
        <taxon>Endozoicomonadaceae</taxon>
        <taxon>Parendozoicomonas</taxon>
    </lineage>
</organism>
<evidence type="ECO:0000256" key="1">
    <source>
        <dbReference type="SAM" id="SignalP"/>
    </source>
</evidence>
<dbReference type="RefSeq" id="WP_087106986.1">
    <property type="nucleotide sequence ID" value="NZ_CBCSCN010000014.1"/>
</dbReference>
<evidence type="ECO:0000313" key="3">
    <source>
        <dbReference type="Proteomes" id="UP000196573"/>
    </source>
</evidence>
<dbReference type="Pfam" id="PF05494">
    <property type="entry name" value="MlaC"/>
    <property type="match status" value="1"/>
</dbReference>
<dbReference type="PANTHER" id="PTHR36573">
    <property type="entry name" value="INTERMEMBRANE PHOSPHOLIPID TRANSPORT SYSTEM BINDING PROTEIN MLAC"/>
    <property type="match status" value="1"/>
</dbReference>
<dbReference type="Gene3D" id="3.10.450.710">
    <property type="entry name" value="Tgt2/MlaC"/>
    <property type="match status" value="1"/>
</dbReference>
<reference evidence="2 3" key="1">
    <citation type="submission" date="2017-03" db="EMBL/GenBank/DDBJ databases">
        <authorList>
            <person name="Afonso C.L."/>
            <person name="Miller P.J."/>
            <person name="Scott M.A."/>
            <person name="Spackman E."/>
            <person name="Goraichik I."/>
            <person name="Dimitrov K.M."/>
            <person name="Suarez D.L."/>
            <person name="Swayne D.E."/>
        </authorList>
    </citation>
    <scope>NUCLEOTIDE SEQUENCE [LARGE SCALE GENOMIC DNA]</scope>
    <source>
        <strain evidence="2">SB41UT1</strain>
    </source>
</reference>
<dbReference type="PANTHER" id="PTHR36573:SF1">
    <property type="entry name" value="INTERMEMBRANE PHOSPHOLIPID TRANSPORT SYSTEM BINDING PROTEIN MLAC"/>
    <property type="match status" value="1"/>
</dbReference>
<feature type="chain" id="PRO_5013321747" evidence="1">
    <location>
        <begin position="24"/>
        <end position="221"/>
    </location>
</feature>
<evidence type="ECO:0000313" key="2">
    <source>
        <dbReference type="EMBL" id="SMA37228.1"/>
    </source>
</evidence>
<feature type="signal peptide" evidence="1">
    <location>
        <begin position="1"/>
        <end position="23"/>
    </location>
</feature>
<dbReference type="InterPro" id="IPR008869">
    <property type="entry name" value="MlaC/ttg2D"/>
</dbReference>
<accession>A0A1X7AFA8</accession>
<dbReference type="OrthoDB" id="9787053at2"/>
<sequence length="221" mass="25404">MQMLKQVSFVLLAWLASFQLVQAQETPDKVAGQATQQVLQLLKTERDVYKKDESKFFADVEKIIDPVVAFSDIARGVMGKYAHRSSDEEIKQFAVVFRDSLVRFYSKSVLTFDTSDLSLDKVEPVAPALLKEYDAGKSRSVPVNLTIRGKDQQYVMSYSMMQKDGKWMIRNIVVEGINIGIQFRNQFADAMNKYRKVETVIDKWPELMQQSEKDQQKEKKG</sequence>
<keyword evidence="1" id="KW-0732">Signal</keyword>
<protein>
    <submittedName>
        <fullName evidence="2">Toluene tolerance, Ttg2</fullName>
    </submittedName>
</protein>
<gene>
    <name evidence="2" type="ORF">EHSB41UT_00702</name>
</gene>